<accession>A0A0R3XBR6</accession>
<dbReference type="Proteomes" id="UP000274429">
    <property type="component" value="Unassembled WGS sequence"/>
</dbReference>
<dbReference type="WBParaSite" id="TTAC_0001099301-mRNA-1">
    <property type="protein sequence ID" value="TTAC_0001099301-mRNA-1"/>
    <property type="gene ID" value="TTAC_0001099301"/>
</dbReference>
<keyword evidence="2" id="KW-1185">Reference proteome</keyword>
<evidence type="ECO:0000313" key="3">
    <source>
        <dbReference type="WBParaSite" id="TTAC_0001099301-mRNA-1"/>
    </source>
</evidence>
<evidence type="ECO:0000313" key="2">
    <source>
        <dbReference type="Proteomes" id="UP000274429"/>
    </source>
</evidence>
<dbReference type="AlphaFoldDB" id="A0A0R3XBR6"/>
<proteinExistence type="predicted"/>
<reference evidence="1 2" key="2">
    <citation type="submission" date="2018-11" db="EMBL/GenBank/DDBJ databases">
        <authorList>
            <consortium name="Pathogen Informatics"/>
        </authorList>
    </citation>
    <scope>NUCLEOTIDE SEQUENCE [LARGE SCALE GENOMIC DNA]</scope>
</reference>
<reference evidence="3" key="1">
    <citation type="submission" date="2017-02" db="UniProtKB">
        <authorList>
            <consortium name="WormBaseParasite"/>
        </authorList>
    </citation>
    <scope>IDENTIFICATION</scope>
</reference>
<name>A0A0R3XBR6_HYDTA</name>
<evidence type="ECO:0000313" key="1">
    <source>
        <dbReference type="EMBL" id="VDM35956.1"/>
    </source>
</evidence>
<protein>
    <submittedName>
        <fullName evidence="1 3">Uncharacterized protein</fullName>
    </submittedName>
</protein>
<organism evidence="3">
    <name type="scientific">Hydatigena taeniaeformis</name>
    <name type="common">Feline tapeworm</name>
    <name type="synonym">Taenia taeniaeformis</name>
    <dbReference type="NCBI Taxonomy" id="6205"/>
    <lineage>
        <taxon>Eukaryota</taxon>
        <taxon>Metazoa</taxon>
        <taxon>Spiralia</taxon>
        <taxon>Lophotrochozoa</taxon>
        <taxon>Platyhelminthes</taxon>
        <taxon>Cestoda</taxon>
        <taxon>Eucestoda</taxon>
        <taxon>Cyclophyllidea</taxon>
        <taxon>Taeniidae</taxon>
        <taxon>Hydatigera</taxon>
    </lineage>
</organism>
<dbReference type="EMBL" id="UYWX01022649">
    <property type="protein sequence ID" value="VDM35956.1"/>
    <property type="molecule type" value="Genomic_DNA"/>
</dbReference>
<sequence>MSATERGDGAQANWGVDAVAAADAADAAAAADDYDGNDAGMGERNGVRVMVKRRTCNHQLDHDASL</sequence>
<gene>
    <name evidence="1" type="ORF">TTAC_LOCUS10976</name>
</gene>